<dbReference type="InterPro" id="IPR008816">
    <property type="entry name" value="Gly_zipper_2TM_dom"/>
</dbReference>
<keyword evidence="9" id="KW-1185">Reference proteome</keyword>
<feature type="compositionally biased region" description="Pro residues" evidence="5">
    <location>
        <begin position="357"/>
        <end position="375"/>
    </location>
</feature>
<feature type="region of interest" description="Disordered" evidence="5">
    <location>
        <begin position="247"/>
        <end position="268"/>
    </location>
</feature>
<keyword evidence="4" id="KW-0449">Lipoprotein</keyword>
<sequence>MKLFLAIGTAAIAIAMPSNAAEIAAPSSKMAMKFDTAYGAKGKKMGNMGQPHINAPKMRHDWGKKVNGRWFAGYNAPGGWNAYSRPTYGFIMPRYWVNPSFYIVNYSRYGLTQPTNGYYWSRYYDDAVLADNQGRVYDYRSNIAWDKYDDGYEDGYQNGYGAGYQDNAPVYQPQYNPNIAADPRVYGQVPAGSSTEAGVYEGSWTGRYVDPENQVYRGQWDGTYTNEDGQVYEGTYSGTMVGDPYYQAGTGQSSPPQYGYSGQQQGQYQGQYGAPYQNNARPAPVNYDRSFDGYERCKRDNGIGGAVIGGVIGGVAGNRIAGKGKRLGGTLIGGGLGAIAGSAIDKASQKCEQYRPAPQPQYQPAPQYYPAPQPQYPQQSAYPAQTGQTPAGYGWSQGQIVGGYVANGYYYPGVYYPPQQNGGTTTIIIDGGQSTTTTVTEEYVYETVRAAPKKRYVAPKRKYTPKPKPKCSC</sequence>
<reference evidence="8 9" key="1">
    <citation type="submission" date="2016-11" db="EMBL/GenBank/DDBJ databases">
        <title>Sphingorhabdus sp. LPB0140, isolated from marine environment.</title>
        <authorList>
            <person name="Kim E."/>
            <person name="Yi H."/>
        </authorList>
    </citation>
    <scope>NUCLEOTIDE SEQUENCE [LARGE SCALE GENOMIC DNA]</scope>
    <source>
        <strain evidence="8 9">LPB0140</strain>
    </source>
</reference>
<keyword evidence="6" id="KW-0732">Signal</keyword>
<comment type="similarity">
    <text evidence="2">Belongs to the rickettsiale 17 kDa surface antigen family.</text>
</comment>
<feature type="compositionally biased region" description="Low complexity" evidence="5">
    <location>
        <begin position="251"/>
        <end position="268"/>
    </location>
</feature>
<proteinExistence type="inferred from homology"/>
<feature type="region of interest" description="Disordered" evidence="5">
    <location>
        <begin position="353"/>
        <end position="385"/>
    </location>
</feature>
<evidence type="ECO:0000313" key="9">
    <source>
        <dbReference type="Proteomes" id="UP000242561"/>
    </source>
</evidence>
<protein>
    <recommendedName>
        <fullName evidence="3">17 kDa surface antigen</fullName>
    </recommendedName>
</protein>
<dbReference type="Pfam" id="PF05433">
    <property type="entry name" value="Rick_17kDa_Anti"/>
    <property type="match status" value="1"/>
</dbReference>
<evidence type="ECO:0000256" key="1">
    <source>
        <dbReference type="ARBA" id="ARBA00004459"/>
    </source>
</evidence>
<feature type="domain" description="Glycine zipper 2TM" evidence="7">
    <location>
        <begin position="304"/>
        <end position="344"/>
    </location>
</feature>
<dbReference type="Pfam" id="PF11776">
    <property type="entry name" value="RcnB"/>
    <property type="match status" value="1"/>
</dbReference>
<dbReference type="GO" id="GO:0009279">
    <property type="term" value="C:cell outer membrane"/>
    <property type="evidence" value="ECO:0007669"/>
    <property type="project" value="UniProtKB-SubCell"/>
</dbReference>
<organism evidence="8 9">
    <name type="scientific">Sphingorhabdus lutea</name>
    <dbReference type="NCBI Taxonomy" id="1913578"/>
    <lineage>
        <taxon>Bacteria</taxon>
        <taxon>Pseudomonadati</taxon>
        <taxon>Pseudomonadota</taxon>
        <taxon>Alphaproteobacteria</taxon>
        <taxon>Sphingomonadales</taxon>
        <taxon>Sphingomonadaceae</taxon>
        <taxon>Sphingorhabdus</taxon>
    </lineage>
</organism>
<feature type="chain" id="PRO_5013335460" description="17 kDa surface antigen" evidence="6">
    <location>
        <begin position="21"/>
        <end position="473"/>
    </location>
</feature>
<comment type="subcellular location">
    <subcellularLocation>
        <location evidence="1">Cell outer membrane</location>
        <topology evidence="1">Lipid-anchor</topology>
    </subcellularLocation>
</comment>
<name>A0A1L3JDL5_9SPHN</name>
<dbReference type="InterPro" id="IPR024572">
    <property type="entry name" value="RcnB"/>
</dbReference>
<feature type="signal peptide" evidence="6">
    <location>
        <begin position="1"/>
        <end position="20"/>
    </location>
</feature>
<feature type="compositionally biased region" description="Low complexity" evidence="5">
    <location>
        <begin position="376"/>
        <end position="385"/>
    </location>
</feature>
<evidence type="ECO:0000256" key="6">
    <source>
        <dbReference type="SAM" id="SignalP"/>
    </source>
</evidence>
<evidence type="ECO:0000256" key="2">
    <source>
        <dbReference type="ARBA" id="ARBA00008681"/>
    </source>
</evidence>
<evidence type="ECO:0000256" key="4">
    <source>
        <dbReference type="ARBA" id="ARBA00023288"/>
    </source>
</evidence>
<evidence type="ECO:0000313" key="8">
    <source>
        <dbReference type="EMBL" id="APG63212.1"/>
    </source>
</evidence>
<dbReference type="EMBL" id="CP018154">
    <property type="protein sequence ID" value="APG63212.1"/>
    <property type="molecule type" value="Genomic_DNA"/>
</dbReference>
<accession>A0A1L3JDL5</accession>
<dbReference type="STRING" id="1913578.LPB140_10930"/>
<dbReference type="Proteomes" id="UP000242561">
    <property type="component" value="Chromosome"/>
</dbReference>
<evidence type="ECO:0000256" key="3">
    <source>
        <dbReference type="ARBA" id="ARBA00015281"/>
    </source>
</evidence>
<dbReference type="AlphaFoldDB" id="A0A1L3JDL5"/>
<evidence type="ECO:0000259" key="7">
    <source>
        <dbReference type="Pfam" id="PF05433"/>
    </source>
</evidence>
<evidence type="ECO:0000256" key="5">
    <source>
        <dbReference type="SAM" id="MobiDB-lite"/>
    </source>
</evidence>
<dbReference type="KEGG" id="sphl:LPB140_10930"/>
<dbReference type="Gene3D" id="3.10.450.160">
    <property type="entry name" value="inner membrane protein cigr"/>
    <property type="match status" value="1"/>
</dbReference>
<gene>
    <name evidence="8" type="ORF">LPB140_10930</name>
</gene>